<dbReference type="PANTHER" id="PTHR43775">
    <property type="entry name" value="FATTY ACID SYNTHASE"/>
    <property type="match status" value="1"/>
</dbReference>
<evidence type="ECO:0000313" key="11">
    <source>
        <dbReference type="EMBL" id="ADI04505.1"/>
    </source>
</evidence>
<dbReference type="Pfam" id="PF02801">
    <property type="entry name" value="Ketoacyl-synt_C"/>
    <property type="match status" value="1"/>
</dbReference>
<dbReference type="InterPro" id="IPR014030">
    <property type="entry name" value="Ketoacyl_synth_N"/>
</dbReference>
<dbReference type="SUPFAM" id="SSF52151">
    <property type="entry name" value="FabD/lysophospholipase-like"/>
    <property type="match status" value="1"/>
</dbReference>
<dbReference type="EMBL" id="CP002047">
    <property type="protein sequence ID" value="ADI04505.1"/>
    <property type="molecule type" value="Genomic_DNA"/>
</dbReference>
<dbReference type="InterPro" id="IPR020806">
    <property type="entry name" value="PKS_PP-bd"/>
</dbReference>
<dbReference type="InterPro" id="IPR006162">
    <property type="entry name" value="Ppantetheine_attach_site"/>
</dbReference>
<accession>D7CC10</accession>
<dbReference type="NCBIfam" id="NF045894">
    <property type="entry name" value="PKS_plus_SDR"/>
    <property type="match status" value="1"/>
</dbReference>
<dbReference type="InterPro" id="IPR032821">
    <property type="entry name" value="PKS_assoc"/>
</dbReference>
<dbReference type="InterPro" id="IPR001227">
    <property type="entry name" value="Ac_transferase_dom_sf"/>
</dbReference>
<evidence type="ECO:0000256" key="8">
    <source>
        <dbReference type="SAM" id="MobiDB-lite"/>
    </source>
</evidence>
<dbReference type="Gene3D" id="3.30.70.3290">
    <property type="match status" value="1"/>
</dbReference>
<feature type="domain" description="Ketosynthase family 3 (KS3)" evidence="10">
    <location>
        <begin position="34"/>
        <end position="461"/>
    </location>
</feature>
<dbReference type="CDD" id="cd00833">
    <property type="entry name" value="PKS"/>
    <property type="match status" value="1"/>
</dbReference>
<dbReference type="InterPro" id="IPR050091">
    <property type="entry name" value="PKS_NRPS_Biosynth_Enz"/>
</dbReference>
<feature type="region of interest" description="Disordered" evidence="8">
    <location>
        <begin position="463"/>
        <end position="492"/>
    </location>
</feature>
<evidence type="ECO:0000256" key="4">
    <source>
        <dbReference type="ARBA" id="ARBA00022679"/>
    </source>
</evidence>
<dbReference type="PATRIC" id="fig|749414.3.peg.1419"/>
<dbReference type="InterPro" id="IPR036299">
    <property type="entry name" value="Polyketide_synth_docking_sf"/>
</dbReference>
<dbReference type="InterPro" id="IPR013968">
    <property type="entry name" value="PKS_KR"/>
</dbReference>
<dbReference type="SUPFAM" id="SSF47336">
    <property type="entry name" value="ACP-like"/>
    <property type="match status" value="1"/>
</dbReference>
<dbReference type="Proteomes" id="UP000000377">
    <property type="component" value="Chromosome"/>
</dbReference>
<dbReference type="SMART" id="SM00827">
    <property type="entry name" value="PKS_AT"/>
    <property type="match status" value="1"/>
</dbReference>
<dbReference type="FunFam" id="3.40.366.10:FF:000002">
    <property type="entry name" value="Probable polyketide synthase 2"/>
    <property type="match status" value="1"/>
</dbReference>
<evidence type="ECO:0000256" key="2">
    <source>
        <dbReference type="ARBA" id="ARBA00022450"/>
    </source>
</evidence>
<keyword evidence="3" id="KW-0597">Phosphoprotein</keyword>
<evidence type="ECO:0000256" key="3">
    <source>
        <dbReference type="ARBA" id="ARBA00022553"/>
    </source>
</evidence>
<evidence type="ECO:0000256" key="5">
    <source>
        <dbReference type="ARBA" id="ARBA00023194"/>
    </source>
</evidence>
<dbReference type="GO" id="GO:0006633">
    <property type="term" value="P:fatty acid biosynthetic process"/>
    <property type="evidence" value="ECO:0007669"/>
    <property type="project" value="InterPro"/>
</dbReference>
<dbReference type="SUPFAM" id="SSF101173">
    <property type="entry name" value="Docking domain B of the erythromycin polyketide synthase (DEBS)"/>
    <property type="match status" value="1"/>
</dbReference>
<dbReference type="GO" id="GO:0031177">
    <property type="term" value="F:phosphopantetheine binding"/>
    <property type="evidence" value="ECO:0007669"/>
    <property type="project" value="InterPro"/>
</dbReference>
<dbReference type="Pfam" id="PF18369">
    <property type="entry name" value="PKS_DE"/>
    <property type="match status" value="1"/>
</dbReference>
<evidence type="ECO:0000259" key="10">
    <source>
        <dbReference type="PROSITE" id="PS52004"/>
    </source>
</evidence>
<dbReference type="Gene3D" id="3.40.50.720">
    <property type="entry name" value="NAD(P)-binding Rossmann-like Domain"/>
    <property type="match status" value="1"/>
</dbReference>
<dbReference type="PROSITE" id="PS50075">
    <property type="entry name" value="CARRIER"/>
    <property type="match status" value="1"/>
</dbReference>
<protein>
    <submittedName>
        <fullName evidence="11">Putative type I polyketide synthase</fullName>
    </submittedName>
</protein>
<dbReference type="InterPro" id="IPR016039">
    <property type="entry name" value="Thiolase-like"/>
</dbReference>
<dbReference type="RefSeq" id="WP_014173984.1">
    <property type="nucleotide sequence ID" value="NC_016582.1"/>
</dbReference>
<dbReference type="KEGG" id="sbh:SBI_01384"/>
<gene>
    <name evidence="11" type="primary">pks5-4</name>
    <name evidence="11" type="ordered locus">SBI_01384</name>
</gene>
<evidence type="ECO:0000256" key="6">
    <source>
        <dbReference type="ARBA" id="ARBA00023268"/>
    </source>
</evidence>
<dbReference type="InterPro" id="IPR016036">
    <property type="entry name" value="Malonyl_transacylase_ACP-bd"/>
</dbReference>
<dbReference type="InterPro" id="IPR057326">
    <property type="entry name" value="KR_dom"/>
</dbReference>
<dbReference type="eggNOG" id="COG3321">
    <property type="taxonomic scope" value="Bacteria"/>
</dbReference>
<dbReference type="Pfam" id="PF00550">
    <property type="entry name" value="PP-binding"/>
    <property type="match status" value="1"/>
</dbReference>
<dbReference type="HOGENOM" id="CLU_000022_35_2_11"/>
<reference evidence="11 12" key="1">
    <citation type="journal article" date="2010" name="J. Bacteriol.">
        <title>Genome sequence of the milbemycin-producing bacterium Streptomyces bingchenggensis.</title>
        <authorList>
            <person name="Wang X.J."/>
            <person name="Yan Y.J."/>
            <person name="Zhang B."/>
            <person name="An J."/>
            <person name="Wang J.J."/>
            <person name="Tian J."/>
            <person name="Jiang L."/>
            <person name="Chen Y.H."/>
            <person name="Huang S.X."/>
            <person name="Yin M."/>
            <person name="Zhang J."/>
            <person name="Gao A.L."/>
            <person name="Liu C.X."/>
            <person name="Zhu Z.X."/>
            <person name="Xiang W.S."/>
        </authorList>
    </citation>
    <scope>NUCLEOTIDE SEQUENCE [LARGE SCALE GENOMIC DNA]</scope>
    <source>
        <strain evidence="11 12">BCW-1</strain>
    </source>
</reference>
<dbReference type="Gene3D" id="1.10.1200.10">
    <property type="entry name" value="ACP-like"/>
    <property type="match status" value="1"/>
</dbReference>
<dbReference type="Pfam" id="PF08990">
    <property type="entry name" value="Docking"/>
    <property type="match status" value="1"/>
</dbReference>
<dbReference type="PROSITE" id="PS00012">
    <property type="entry name" value="PHOSPHOPANTETHEINE"/>
    <property type="match status" value="1"/>
</dbReference>
<keyword evidence="4" id="KW-0808">Transferase</keyword>
<dbReference type="CDD" id="cd08952">
    <property type="entry name" value="KR_1_SDR_x"/>
    <property type="match status" value="1"/>
</dbReference>
<dbReference type="SMART" id="SM00823">
    <property type="entry name" value="PKS_PP"/>
    <property type="match status" value="1"/>
</dbReference>
<dbReference type="PROSITE" id="PS52004">
    <property type="entry name" value="KS3_2"/>
    <property type="match status" value="1"/>
</dbReference>
<evidence type="ECO:0000256" key="7">
    <source>
        <dbReference type="ARBA" id="ARBA00023315"/>
    </source>
</evidence>
<dbReference type="InterPro" id="IPR014031">
    <property type="entry name" value="Ketoacyl_synth_C"/>
</dbReference>
<dbReference type="InterPro" id="IPR036736">
    <property type="entry name" value="ACP-like_sf"/>
</dbReference>
<keyword evidence="7" id="KW-0012">Acyltransferase</keyword>
<dbReference type="InterPro" id="IPR016035">
    <property type="entry name" value="Acyl_Trfase/lysoPLipase"/>
</dbReference>
<dbReference type="SUPFAM" id="SSF51735">
    <property type="entry name" value="NAD(P)-binding Rossmann-fold domains"/>
    <property type="match status" value="2"/>
</dbReference>
<keyword evidence="12" id="KW-1185">Reference proteome</keyword>
<dbReference type="Pfam" id="PF08659">
    <property type="entry name" value="KR"/>
    <property type="match status" value="1"/>
</dbReference>
<dbReference type="InterPro" id="IPR014043">
    <property type="entry name" value="Acyl_transferase_dom"/>
</dbReference>
<evidence type="ECO:0000313" key="12">
    <source>
        <dbReference type="Proteomes" id="UP000000377"/>
    </source>
</evidence>
<evidence type="ECO:0000259" key="9">
    <source>
        <dbReference type="PROSITE" id="PS50075"/>
    </source>
</evidence>
<dbReference type="PANTHER" id="PTHR43775:SF51">
    <property type="entry name" value="INACTIVE PHENOLPHTHIOCEROL SYNTHESIS POLYKETIDE SYNTHASE TYPE I PKS1-RELATED"/>
    <property type="match status" value="1"/>
</dbReference>
<dbReference type="InterPro" id="IPR015083">
    <property type="entry name" value="NorB/c/GfsB-D-like_docking"/>
</dbReference>
<dbReference type="GO" id="GO:0033068">
    <property type="term" value="P:macrolide biosynthetic process"/>
    <property type="evidence" value="ECO:0007669"/>
    <property type="project" value="UniProtKB-ARBA"/>
</dbReference>
<evidence type="ECO:0000256" key="1">
    <source>
        <dbReference type="ARBA" id="ARBA00001957"/>
    </source>
</evidence>
<dbReference type="SMART" id="SM00822">
    <property type="entry name" value="PKS_KR"/>
    <property type="match status" value="1"/>
</dbReference>
<dbReference type="Pfam" id="PF00109">
    <property type="entry name" value="ketoacyl-synt"/>
    <property type="match status" value="1"/>
</dbReference>
<dbReference type="Pfam" id="PF00698">
    <property type="entry name" value="Acyl_transf_1"/>
    <property type="match status" value="1"/>
</dbReference>
<dbReference type="Pfam" id="PF16197">
    <property type="entry name" value="KAsynt_C_assoc"/>
    <property type="match status" value="1"/>
</dbReference>
<keyword evidence="6" id="KW-0511">Multifunctional enzyme</keyword>
<feature type="domain" description="Carrier" evidence="9">
    <location>
        <begin position="1514"/>
        <end position="1598"/>
    </location>
</feature>
<organism evidence="11 12">
    <name type="scientific">Streptomyces bingchenggensis (strain BCW-1)</name>
    <dbReference type="NCBI Taxonomy" id="749414"/>
    <lineage>
        <taxon>Bacteria</taxon>
        <taxon>Bacillati</taxon>
        <taxon>Actinomycetota</taxon>
        <taxon>Actinomycetes</taxon>
        <taxon>Kitasatosporales</taxon>
        <taxon>Streptomycetaceae</taxon>
        <taxon>Streptomyces</taxon>
    </lineage>
</organism>
<dbReference type="SMART" id="SM00825">
    <property type="entry name" value="PKS_KS"/>
    <property type="match status" value="1"/>
</dbReference>
<dbReference type="InterPro" id="IPR018201">
    <property type="entry name" value="Ketoacyl_synth_AS"/>
</dbReference>
<dbReference type="SMART" id="SM01294">
    <property type="entry name" value="PKS_PP_betabranch"/>
    <property type="match status" value="1"/>
</dbReference>
<dbReference type="STRING" id="749414.SBI_01384"/>
<keyword evidence="5" id="KW-0045">Antibiotic biosynthesis</keyword>
<dbReference type="Gene3D" id="6.10.140.1830">
    <property type="match status" value="1"/>
</dbReference>
<name>D7CC10_STRBB</name>
<comment type="cofactor">
    <cofactor evidence="1">
        <name>pantetheine 4'-phosphate</name>
        <dbReference type="ChEBI" id="CHEBI:47942"/>
    </cofactor>
</comment>
<dbReference type="Gene3D" id="3.40.47.10">
    <property type="match status" value="1"/>
</dbReference>
<dbReference type="SUPFAM" id="SSF53901">
    <property type="entry name" value="Thiolase-like"/>
    <property type="match status" value="1"/>
</dbReference>
<dbReference type="SUPFAM" id="SSF55048">
    <property type="entry name" value="Probable ACP-binding domain of malonyl-CoA ACP transacylase"/>
    <property type="match status" value="1"/>
</dbReference>
<dbReference type="InterPro" id="IPR041618">
    <property type="entry name" value="PKS_DE"/>
</dbReference>
<dbReference type="GO" id="GO:0004312">
    <property type="term" value="F:fatty acid synthase activity"/>
    <property type="evidence" value="ECO:0007669"/>
    <property type="project" value="TreeGrafter"/>
</dbReference>
<dbReference type="InterPro" id="IPR036291">
    <property type="entry name" value="NAD(P)-bd_dom_sf"/>
</dbReference>
<proteinExistence type="predicted"/>
<keyword evidence="2" id="KW-0596">Phosphopantetheine</keyword>
<dbReference type="eggNOG" id="COG1028">
    <property type="taxonomic scope" value="Bacteria"/>
</dbReference>
<dbReference type="Gene3D" id="3.40.366.10">
    <property type="entry name" value="Malonyl-Coenzyme A Acyl Carrier Protein, domain 2"/>
    <property type="match status" value="1"/>
</dbReference>
<sequence>MGNTEEKLRDYLKRVTADLSQTRRRLREAEAADHEPVAIVGMACRYPGEVESPEDLWELVAEGRDAIGPFPEDRGWDVAGLYDPDPDSRGTSYVRSGGFLTGAGDFDPAFFGITPREALGMDPQQRLLLETSWEAFERAGLDPRAVEETQVGVYTGIVATEYVSRLSETPESVEGYVITGTMASVASGRIAYTLGLRGPAVSVETACSSSLVALHLAVQALRAGECSMALAGGVTVMPVPDAFVEFSRQRGLAPDGRIKAFAEAADGTNWAEGAGVLLVERLSDAQRNGHRVLAVIRGSALNQDGASNGLSAPNNLAQERVIRAALANARLTPADVDVVEAHGTGTTLGDPIEAQALLATYGQGRPADRPLRLGSIKSNFGHSGPAAGVAGVIKMVQAMRHGKLPRTLHVDRPTSHVNWSSGAVELLTEPMEWRPAEGRPRRAGVSAFGISGTNAHVILEEAPEPGTAGGTEPGIRTGTEPNTQTGTAPGIAGGAGLTSAVVPWVVSGRSEPALRAQAARLAAHTTARPRLSLTDTGHSLATTRTAFEHRGAVLAADREGALAGLAALAEGLPAAGVVTGVAKEPGRVVFVFPGQGSQWRGMAIELLSASPVFAARLAECEAALRPHVGWSVTEAIHGGPGAPSFDEVEVVQSALWAVMVSLAAVWRSAGVEPDAVIGHSQGEIAAAAVSGALSLEDAARVVALRARAIGQVLSGKGGMVSVPLPAAETAKRAEPWGERISVASVNGPSSTVVSGEPGTLAELLASCEADGVRARRIAVDYASHSAQVDAIRAQVLDALDGITPRGSDIPFYSTVTGGLMDTAGLDPEYWVTNLRRTVRFDETVRALLADGFRFFVESSAHPVLTVGLQETFEDTGRAAVALGTLRRDEGGPVRFLTSLAEGYVCGLGVDWDAVFAGTDPRPVELPTYAFQRQRYWLEEPTGADRTTTAPAADPAEAGFWEAVERGDLDQVAAELEIGADQPLSAVLPALSSWRRRRREQSAVDGWRYRVTWRPLAPAISLSLTGRWLLLVPEGAAEDPWADGALRALTGHGARAERLVVDPAGADRGHLAELLRTELTHPDGVAGVLSLLAFDEAPHPGHPALPTGLAVTVALAQALVEASEEAGATPRLWCATRGAVSVGADDPLTHPVQAHVWGLGRVLALEQPHLWGGLADLPATVDDAAVARLAAGLAGPADEDHLAVRGAGLHARRLVHAPAAGTPVVRAWKPDGSVLITGGTGGIGGHLARSLARAGAGHLVLAGRRGAEAPGADELVAELTALGTRVTVVACDVADREAVARMLDGIPAEHPLTAVIHVAAVLDDGVVDSLTPGQMDRVLRVKAHGALHLHELTRDLDLSAFVLCSSFGATFGLPALGNYAPGNAFLDALAEARRAEGLPATSVAWGTWAGTGMAAGAVGARGRLEGIHEMAPELAVTALRHVLDRDETTAVLIDLRWDRFAPVFHAKRPTALFAEIPEAVRALAADGAGAAAEDPATGGAAADGLRAKLAGRSRPEQEHELLEVVRSHAGVVMGHVTLDENARDAIDPHKPFRELGFDSLMAVELRNRIGAATGLTLPSALVFDFPTPEAVAQHLWREMGLAADEGALPGLAELEALEAVLAQAPPGDAARAALTGRMEKLLWKWGANDSTATPVHGAEPDDTEFTAVSNNEMFDLIDRELGTT</sequence>
<dbReference type="InterPro" id="IPR009081">
    <property type="entry name" value="PP-bd_ACP"/>
</dbReference>
<dbReference type="PROSITE" id="PS00606">
    <property type="entry name" value="KS3_1"/>
    <property type="match status" value="1"/>
</dbReference>
<dbReference type="FunFam" id="1.10.1200.10:FF:000007">
    <property type="entry name" value="Probable polyketide synthase pks17"/>
    <property type="match status" value="1"/>
</dbReference>
<dbReference type="GO" id="GO:0004315">
    <property type="term" value="F:3-oxoacyl-[acyl-carrier-protein] synthase activity"/>
    <property type="evidence" value="ECO:0007669"/>
    <property type="project" value="InterPro"/>
</dbReference>
<dbReference type="FunFam" id="3.40.47.10:FF:000019">
    <property type="entry name" value="Polyketide synthase type I"/>
    <property type="match status" value="1"/>
</dbReference>
<dbReference type="InterPro" id="IPR020841">
    <property type="entry name" value="PKS_Beta-ketoAc_synthase_dom"/>
</dbReference>